<dbReference type="InterPro" id="IPR030476">
    <property type="entry name" value="Pentaxin_CS"/>
</dbReference>
<dbReference type="PROSITE" id="PS51828">
    <property type="entry name" value="PTX_2"/>
    <property type="match status" value="1"/>
</dbReference>
<keyword evidence="8" id="KW-1185">Reference proteome</keyword>
<dbReference type="Pfam" id="PF00354">
    <property type="entry name" value="Pentaxin"/>
    <property type="match status" value="1"/>
</dbReference>
<evidence type="ECO:0000256" key="3">
    <source>
        <dbReference type="ARBA" id="ARBA00022729"/>
    </source>
</evidence>
<comment type="caution">
    <text evidence="6">Lacks conserved residue(s) required for the propagation of feature annotation.</text>
</comment>
<comment type="cofactor">
    <cofactor evidence="1">
        <name>Ca(2+)</name>
        <dbReference type="ChEBI" id="CHEBI:29108"/>
    </cofactor>
</comment>
<dbReference type="Proteomes" id="UP000504617">
    <property type="component" value="Unplaced"/>
</dbReference>
<dbReference type="InterPro" id="IPR013320">
    <property type="entry name" value="ConA-like_dom_sf"/>
</dbReference>
<dbReference type="GeneID" id="106556690"/>
<dbReference type="PANTHER" id="PTHR45869">
    <property type="entry name" value="C-REACTIVE PROTEIN-RELATED"/>
    <property type="match status" value="1"/>
</dbReference>
<dbReference type="RefSeq" id="XP_013931140.1">
    <property type="nucleotide sequence ID" value="XM_014075665.1"/>
</dbReference>
<organism evidence="8 9">
    <name type="scientific">Thamnophis sirtalis</name>
    <dbReference type="NCBI Taxonomy" id="35019"/>
    <lineage>
        <taxon>Eukaryota</taxon>
        <taxon>Metazoa</taxon>
        <taxon>Chordata</taxon>
        <taxon>Craniata</taxon>
        <taxon>Vertebrata</taxon>
        <taxon>Euteleostomi</taxon>
        <taxon>Lepidosauria</taxon>
        <taxon>Squamata</taxon>
        <taxon>Bifurcata</taxon>
        <taxon>Unidentata</taxon>
        <taxon>Episquamata</taxon>
        <taxon>Toxicofera</taxon>
        <taxon>Serpentes</taxon>
        <taxon>Colubroidea</taxon>
        <taxon>Colubridae</taxon>
        <taxon>Natricinae</taxon>
        <taxon>Thamnophis</taxon>
    </lineage>
</organism>
<sequence>INSRTTYEQEVLLSSSKDQFKEVLLGSSKDQLNEQEVLPRINSRGSHKIGPFQLVAQLKEGPSTHDRVRWFISGQHQLSLQAFHFPLENTASYVTIVPLKPMQLKTFTLCFWVQNSNQGRQTVLFYSTPESENELVISVGMAVGVWIGGKFVQFDLHRRAEDWVHHCVTWVSSSGTINLWVNGAVGTARNIQKNYIIQSGGTPILGKRKNAMLDVFADAFSGWMSHVNLWSWLLDQNDIQELTLCKHTQQKGDVLAWGETHMSLYGGVTLGPDTS</sequence>
<dbReference type="GO" id="GO:0046872">
    <property type="term" value="F:metal ion binding"/>
    <property type="evidence" value="ECO:0007669"/>
    <property type="project" value="UniProtKB-KW"/>
</dbReference>
<evidence type="ECO:0000256" key="4">
    <source>
        <dbReference type="ARBA" id="ARBA00022837"/>
    </source>
</evidence>
<dbReference type="OrthoDB" id="429145at2759"/>
<dbReference type="SMART" id="SM00159">
    <property type="entry name" value="PTX"/>
    <property type="match status" value="1"/>
</dbReference>
<dbReference type="InterPro" id="IPR001759">
    <property type="entry name" value="PTX_dom"/>
</dbReference>
<evidence type="ECO:0000256" key="6">
    <source>
        <dbReference type="PROSITE-ProRule" id="PRU01172"/>
    </source>
</evidence>
<dbReference type="PRINTS" id="PR00895">
    <property type="entry name" value="PENTAXIN"/>
</dbReference>
<keyword evidence="3" id="KW-0732">Signal</keyword>
<evidence type="ECO:0000313" key="8">
    <source>
        <dbReference type="Proteomes" id="UP000504617"/>
    </source>
</evidence>
<evidence type="ECO:0000256" key="2">
    <source>
        <dbReference type="ARBA" id="ARBA00022723"/>
    </source>
</evidence>
<reference evidence="9" key="1">
    <citation type="submission" date="2025-08" db="UniProtKB">
        <authorList>
            <consortium name="RefSeq"/>
        </authorList>
    </citation>
    <scope>IDENTIFICATION</scope>
    <source>
        <tissue evidence="9">Skeletal muscle</tissue>
    </source>
</reference>
<evidence type="ECO:0000256" key="5">
    <source>
        <dbReference type="ARBA" id="ARBA00023157"/>
    </source>
</evidence>
<feature type="non-terminal residue" evidence="9">
    <location>
        <position position="275"/>
    </location>
</feature>
<evidence type="ECO:0000256" key="1">
    <source>
        <dbReference type="ARBA" id="ARBA00001913"/>
    </source>
</evidence>
<dbReference type="KEGG" id="tsr:106556690"/>
<dbReference type="Gene3D" id="2.60.120.200">
    <property type="match status" value="1"/>
</dbReference>
<dbReference type="AlphaFoldDB" id="A0A6I9Z5K9"/>
<dbReference type="PROSITE" id="PS00289">
    <property type="entry name" value="PTX_1"/>
    <property type="match status" value="1"/>
</dbReference>
<evidence type="ECO:0000259" key="7">
    <source>
        <dbReference type="PROSITE" id="PS51828"/>
    </source>
</evidence>
<keyword evidence="2" id="KW-0479">Metal-binding</keyword>
<dbReference type="SUPFAM" id="SSF49899">
    <property type="entry name" value="Concanavalin A-like lectins/glucanases"/>
    <property type="match status" value="1"/>
</dbReference>
<name>A0A6I9Z5K9_9SAUR</name>
<gene>
    <name evidence="9" type="primary">LOC106556690</name>
</gene>
<evidence type="ECO:0000313" key="9">
    <source>
        <dbReference type="RefSeq" id="XP_013931140.1"/>
    </source>
</evidence>
<dbReference type="InterPro" id="IPR051005">
    <property type="entry name" value="Pentraxin_domain"/>
</dbReference>
<proteinExistence type="predicted"/>
<feature type="non-terminal residue" evidence="9">
    <location>
        <position position="1"/>
    </location>
</feature>
<dbReference type="PANTHER" id="PTHR45869:SF2">
    <property type="entry name" value="C-REACTIVE PROTEIN-RELATED"/>
    <property type="match status" value="1"/>
</dbReference>
<feature type="domain" description="Pentraxin (PTX)" evidence="7">
    <location>
        <begin position="79"/>
        <end position="275"/>
    </location>
</feature>
<keyword evidence="5" id="KW-1015">Disulfide bond</keyword>
<keyword evidence="4" id="KW-0106">Calcium</keyword>
<accession>A0A6I9Z5K9</accession>
<protein>
    <submittedName>
        <fullName evidence="9">C-reactive protein-like</fullName>
    </submittedName>
</protein>